<proteinExistence type="predicted"/>
<feature type="region of interest" description="Disordered" evidence="1">
    <location>
        <begin position="1"/>
        <end position="49"/>
    </location>
</feature>
<comment type="caution">
    <text evidence="2">The sequence shown here is derived from an EMBL/GenBank/DDBJ whole genome shotgun (WGS) entry which is preliminary data.</text>
</comment>
<sequence>RRNHRRQGQRWTAKKSPTNMDGEEITGEKDRETSFTGPAKIPADEIHHG</sequence>
<feature type="non-terminal residue" evidence="2">
    <location>
        <position position="1"/>
    </location>
</feature>
<dbReference type="AlphaFoldDB" id="A0A2K3K2X0"/>
<protein>
    <submittedName>
        <fullName evidence="2">Uncharacterized protein</fullName>
    </submittedName>
</protein>
<evidence type="ECO:0000256" key="1">
    <source>
        <dbReference type="SAM" id="MobiDB-lite"/>
    </source>
</evidence>
<dbReference type="Proteomes" id="UP000236291">
    <property type="component" value="Unassembled WGS sequence"/>
</dbReference>
<gene>
    <name evidence="2" type="ORF">L195_g060270</name>
</gene>
<dbReference type="EMBL" id="ASHM01137523">
    <property type="protein sequence ID" value="PNX60616.1"/>
    <property type="molecule type" value="Genomic_DNA"/>
</dbReference>
<evidence type="ECO:0000313" key="2">
    <source>
        <dbReference type="EMBL" id="PNX60616.1"/>
    </source>
</evidence>
<evidence type="ECO:0000313" key="3">
    <source>
        <dbReference type="Proteomes" id="UP000236291"/>
    </source>
</evidence>
<organism evidence="2 3">
    <name type="scientific">Trifolium pratense</name>
    <name type="common">Red clover</name>
    <dbReference type="NCBI Taxonomy" id="57577"/>
    <lineage>
        <taxon>Eukaryota</taxon>
        <taxon>Viridiplantae</taxon>
        <taxon>Streptophyta</taxon>
        <taxon>Embryophyta</taxon>
        <taxon>Tracheophyta</taxon>
        <taxon>Spermatophyta</taxon>
        <taxon>Magnoliopsida</taxon>
        <taxon>eudicotyledons</taxon>
        <taxon>Gunneridae</taxon>
        <taxon>Pentapetalae</taxon>
        <taxon>rosids</taxon>
        <taxon>fabids</taxon>
        <taxon>Fabales</taxon>
        <taxon>Fabaceae</taxon>
        <taxon>Papilionoideae</taxon>
        <taxon>50 kb inversion clade</taxon>
        <taxon>NPAAA clade</taxon>
        <taxon>Hologalegina</taxon>
        <taxon>IRL clade</taxon>
        <taxon>Trifolieae</taxon>
        <taxon>Trifolium</taxon>
    </lineage>
</organism>
<accession>A0A2K3K2X0</accession>
<reference evidence="2 3" key="1">
    <citation type="journal article" date="2014" name="Am. J. Bot.">
        <title>Genome assembly and annotation for red clover (Trifolium pratense; Fabaceae).</title>
        <authorList>
            <person name="Istvanek J."/>
            <person name="Jaros M."/>
            <person name="Krenek A."/>
            <person name="Repkova J."/>
        </authorList>
    </citation>
    <scope>NUCLEOTIDE SEQUENCE [LARGE SCALE GENOMIC DNA]</scope>
    <source>
        <strain evidence="3">cv. Tatra</strain>
        <tissue evidence="2">Young leaves</tissue>
    </source>
</reference>
<name>A0A2K3K2X0_TRIPR</name>
<reference evidence="2 3" key="2">
    <citation type="journal article" date="2017" name="Front. Plant Sci.">
        <title>Gene Classification and Mining of Molecular Markers Useful in Red Clover (Trifolium pratense) Breeding.</title>
        <authorList>
            <person name="Istvanek J."/>
            <person name="Dluhosova J."/>
            <person name="Dluhos P."/>
            <person name="Patkova L."/>
            <person name="Nedelnik J."/>
            <person name="Repkova J."/>
        </authorList>
    </citation>
    <scope>NUCLEOTIDE SEQUENCE [LARGE SCALE GENOMIC DNA]</scope>
    <source>
        <strain evidence="3">cv. Tatra</strain>
        <tissue evidence="2">Young leaves</tissue>
    </source>
</reference>